<sequence length="274" mass="27518">MNADKTTDIDQCKAGFVARTGILALALSIALLAGCGGGGGGTTPTGINTTPEGANNSYTVTSDGYGLENATYLSSSLSNLGIVFRAAIASSLNDPAYKTVSRIDIAPGAAITAQTTYALGNAGGAPSFPGNLYFLNGHTSTLLRTVGGTISFSRYGGNSGDRISGSYNAVVEDDNDPAKPTYTVAASFDFVVDSYGAVLPAPGSLALAAQPTYQSHCASCHALGGYDPSASGAPDLALKGGYVPARYAAGVAGHQGVTLTADEISALKVLLNTN</sequence>
<proteinExistence type="predicted"/>
<protein>
    <recommendedName>
        <fullName evidence="3">Cytochrome c domain-containing protein</fullName>
    </recommendedName>
</protein>
<dbReference type="RefSeq" id="WP_216799780.1">
    <property type="nucleotide sequence ID" value="NZ_CP076723.1"/>
</dbReference>
<organism evidence="1 2">
    <name type="scientific">Geomonas oryzisoli</name>
    <dbReference type="NCBI Taxonomy" id="2847992"/>
    <lineage>
        <taxon>Bacteria</taxon>
        <taxon>Pseudomonadati</taxon>
        <taxon>Thermodesulfobacteriota</taxon>
        <taxon>Desulfuromonadia</taxon>
        <taxon>Geobacterales</taxon>
        <taxon>Geobacteraceae</taxon>
        <taxon>Geomonas</taxon>
    </lineage>
</organism>
<reference evidence="1 2" key="1">
    <citation type="submission" date="2021-06" db="EMBL/GenBank/DDBJ databases">
        <title>Gemonas diversity in paddy soil.</title>
        <authorList>
            <person name="Liu G."/>
        </authorList>
    </citation>
    <scope>NUCLEOTIDE SEQUENCE [LARGE SCALE GENOMIC DNA]</scope>
    <source>
        <strain evidence="1 2">RG10</strain>
    </source>
</reference>
<accession>A0ABX8J5D7</accession>
<evidence type="ECO:0008006" key="3">
    <source>
        <dbReference type="Google" id="ProtNLM"/>
    </source>
</evidence>
<dbReference type="EMBL" id="CP076723">
    <property type="protein sequence ID" value="QWV93028.1"/>
    <property type="molecule type" value="Genomic_DNA"/>
</dbReference>
<evidence type="ECO:0000313" key="2">
    <source>
        <dbReference type="Proteomes" id="UP000683557"/>
    </source>
</evidence>
<name>A0ABX8J5D7_9BACT</name>
<keyword evidence="2" id="KW-1185">Reference proteome</keyword>
<evidence type="ECO:0000313" key="1">
    <source>
        <dbReference type="EMBL" id="QWV93028.1"/>
    </source>
</evidence>
<dbReference type="Proteomes" id="UP000683557">
    <property type="component" value="Chromosome"/>
</dbReference>
<dbReference type="PROSITE" id="PS51257">
    <property type="entry name" value="PROKAR_LIPOPROTEIN"/>
    <property type="match status" value="1"/>
</dbReference>
<gene>
    <name evidence="1" type="ORF">KP004_17950</name>
</gene>